<keyword evidence="7" id="KW-1133">Transmembrane helix</keyword>
<keyword evidence="2" id="KW-0488">Methylation</keyword>
<reference evidence="10 11" key="1">
    <citation type="journal article" date="2013" name="Front. Microbiol.">
        <title>The genome of the endophytic bacterium H. frisingense GSF30(T) identifies diverse strategies in the Herbaspirillum genus to interact with plants.</title>
        <authorList>
            <person name="Straub D."/>
            <person name="Rothballer M."/>
            <person name="Hartmann A."/>
            <person name="Ludewig U."/>
        </authorList>
    </citation>
    <scope>NUCLEOTIDE SEQUENCE [LARGE SCALE GENOMIC DNA]</scope>
    <source>
        <strain evidence="10 11">GSF30</strain>
    </source>
</reference>
<gene>
    <name evidence="10" type="ORF">HFRIS_008441</name>
</gene>
<proteinExistence type="inferred from homology"/>
<feature type="domain" description="HAMP" evidence="9">
    <location>
        <begin position="235"/>
        <end position="287"/>
    </location>
</feature>
<dbReference type="InterPro" id="IPR004090">
    <property type="entry name" value="Chemotax_Me-accpt_rcpt"/>
</dbReference>
<dbReference type="InterPro" id="IPR047347">
    <property type="entry name" value="YvaQ-like_sensor"/>
</dbReference>
<evidence type="ECO:0000256" key="6">
    <source>
        <dbReference type="SAM" id="MobiDB-lite"/>
    </source>
</evidence>
<evidence type="ECO:0000256" key="4">
    <source>
        <dbReference type="PROSITE-ProRule" id="PRU00284"/>
    </source>
</evidence>
<dbReference type="SUPFAM" id="SSF58104">
    <property type="entry name" value="Methyl-accepting chemotaxis protein (MCP) signaling domain"/>
    <property type="match status" value="1"/>
</dbReference>
<dbReference type="InterPro" id="IPR024478">
    <property type="entry name" value="HlyB_4HB_MCP"/>
</dbReference>
<dbReference type="EMBL" id="AEEC02000009">
    <property type="protein sequence ID" value="EOA05156.1"/>
    <property type="molecule type" value="Genomic_DNA"/>
</dbReference>
<dbReference type="GO" id="GO:0004888">
    <property type="term" value="F:transmembrane signaling receptor activity"/>
    <property type="evidence" value="ECO:0007669"/>
    <property type="project" value="InterPro"/>
</dbReference>
<evidence type="ECO:0000256" key="2">
    <source>
        <dbReference type="ARBA" id="ARBA00022481"/>
    </source>
</evidence>
<dbReference type="SMART" id="SM00304">
    <property type="entry name" value="HAMP"/>
    <property type="match status" value="1"/>
</dbReference>
<dbReference type="Gene3D" id="1.10.287.950">
    <property type="entry name" value="Methyl-accepting chemotaxis protein"/>
    <property type="match status" value="1"/>
</dbReference>
<feature type="transmembrane region" description="Helical" evidence="7">
    <location>
        <begin position="31"/>
        <end position="50"/>
    </location>
</feature>
<comment type="caution">
    <text evidence="10">The sequence shown here is derived from an EMBL/GenBank/DDBJ whole genome shotgun (WGS) entry which is preliminary data.</text>
</comment>
<feature type="domain" description="Methyl-accepting transducer" evidence="8">
    <location>
        <begin position="292"/>
        <end position="521"/>
    </location>
</feature>
<dbReference type="Pfam" id="PF00672">
    <property type="entry name" value="HAMP"/>
    <property type="match status" value="1"/>
</dbReference>
<dbReference type="PROSITE" id="PS50885">
    <property type="entry name" value="HAMP"/>
    <property type="match status" value="1"/>
</dbReference>
<keyword evidence="7" id="KW-0472">Membrane</keyword>
<dbReference type="PANTHER" id="PTHR43531">
    <property type="entry name" value="PROTEIN ICFG"/>
    <property type="match status" value="1"/>
</dbReference>
<keyword evidence="7 10" id="KW-0812">Transmembrane</keyword>
<feature type="compositionally biased region" description="Polar residues" evidence="6">
    <location>
        <begin position="550"/>
        <end position="560"/>
    </location>
</feature>
<evidence type="ECO:0000256" key="5">
    <source>
        <dbReference type="SAM" id="Coils"/>
    </source>
</evidence>
<feature type="coiled-coil region" evidence="5">
    <location>
        <begin position="311"/>
        <end position="348"/>
    </location>
</feature>
<dbReference type="Pfam" id="PF00015">
    <property type="entry name" value="MCPsignal"/>
    <property type="match status" value="1"/>
</dbReference>
<dbReference type="GO" id="GO:0007165">
    <property type="term" value="P:signal transduction"/>
    <property type="evidence" value="ECO:0007669"/>
    <property type="project" value="UniProtKB-KW"/>
</dbReference>
<evidence type="ECO:0000259" key="8">
    <source>
        <dbReference type="PROSITE" id="PS50111"/>
    </source>
</evidence>
<keyword evidence="4" id="KW-0807">Transducer</keyword>
<dbReference type="GO" id="GO:0006935">
    <property type="term" value="P:chemotaxis"/>
    <property type="evidence" value="ECO:0007669"/>
    <property type="project" value="InterPro"/>
</dbReference>
<keyword evidence="5" id="KW-0175">Coiled coil</keyword>
<dbReference type="Gene3D" id="6.10.340.10">
    <property type="match status" value="1"/>
</dbReference>
<protein>
    <submittedName>
        <fullName evidence="10">Methyl-accepting chemotaxis transducer transmembrane protein I</fullName>
    </submittedName>
</protein>
<dbReference type="InterPro" id="IPR051310">
    <property type="entry name" value="MCP_chemotaxis"/>
</dbReference>
<dbReference type="PROSITE" id="PS50111">
    <property type="entry name" value="CHEMOTAXIS_TRANSDUC_2"/>
    <property type="match status" value="1"/>
</dbReference>
<dbReference type="RefSeq" id="WP_006462870.1">
    <property type="nucleotide sequence ID" value="NZ_AEEC02000009.1"/>
</dbReference>
<dbReference type="GO" id="GO:0005886">
    <property type="term" value="C:plasma membrane"/>
    <property type="evidence" value="ECO:0007669"/>
    <property type="project" value="TreeGrafter"/>
</dbReference>
<comment type="subcellular location">
    <subcellularLocation>
        <location evidence="1">Membrane</location>
    </subcellularLocation>
</comment>
<dbReference type="PANTHER" id="PTHR43531:SF14">
    <property type="entry name" value="METHYL-ACCEPTING CHEMOTAXIS PROTEIN I-RELATED"/>
    <property type="match status" value="1"/>
</dbReference>
<evidence type="ECO:0000313" key="11">
    <source>
        <dbReference type="Proteomes" id="UP000006772"/>
    </source>
</evidence>
<comment type="similarity">
    <text evidence="3">Belongs to the methyl-accepting chemotaxis (MCP) protein family.</text>
</comment>
<sequence length="574" mass="60409">MGICLLLDKNGGTQLFIGEKVMKNWKIGHRLGLGFAAVLVLLVAVAAFGLQQVSRLNDRIVFLTSIDEGKLEALSKVQFAIGLRAIAARNLTLVTDAAEQKNDLALVGSSQQDIDAGMAALTKLMQDPATTQQERDMLEQLRKLEAQYLPVAVNIVKLATSQQTDAARASLVKDCMPILNRVITHVAQFNKMLRSNSEANVEQAEAAYDLAKWTMLGASLAALMLGGLIAWLLTRSISRPLAQAVSVAQSVQAGDLGSHIEVNSKDELGQLMAALKGMNESLVAIVGEVRHGTDTIAVASDEIKRGNMDLSNRTEQQASSLQETASAMEQLTATVKQTADNAREARRLADNASQVAAKGGAAVGRVVETMHSISASSHKIVDIISVIDGIAFQTNILALNAAVEAARAGEQGRGFAVVASEVRTLAQRSAVAAKEIEALINESVAKVAAGEQQVGEAGSTMQEVVKSIGSVTQIVQDISAASSEQTTGLEQINSAVALIDEATQQNAALVEEAAAAAASMQQQTEALTDVVSVFKLSPTQGQAAPVAVSANPQRSQQQRAEVQGGGQMEALSYA</sequence>
<evidence type="ECO:0000256" key="7">
    <source>
        <dbReference type="SAM" id="Phobius"/>
    </source>
</evidence>
<dbReference type="FunFam" id="1.10.287.950:FF:000001">
    <property type="entry name" value="Methyl-accepting chemotaxis sensory transducer"/>
    <property type="match status" value="1"/>
</dbReference>
<organism evidence="10 11">
    <name type="scientific">Herbaspirillum frisingense GSF30</name>
    <dbReference type="NCBI Taxonomy" id="864073"/>
    <lineage>
        <taxon>Bacteria</taxon>
        <taxon>Pseudomonadati</taxon>
        <taxon>Pseudomonadota</taxon>
        <taxon>Betaproteobacteria</taxon>
        <taxon>Burkholderiales</taxon>
        <taxon>Oxalobacteraceae</taxon>
        <taxon>Herbaspirillum</taxon>
    </lineage>
</organism>
<feature type="coiled-coil region" evidence="5">
    <location>
        <begin position="492"/>
        <end position="519"/>
    </location>
</feature>
<evidence type="ECO:0000256" key="3">
    <source>
        <dbReference type="ARBA" id="ARBA00029447"/>
    </source>
</evidence>
<evidence type="ECO:0000256" key="1">
    <source>
        <dbReference type="ARBA" id="ARBA00004370"/>
    </source>
</evidence>
<dbReference type="AlphaFoldDB" id="A0AAI9IF99"/>
<dbReference type="InterPro" id="IPR004089">
    <property type="entry name" value="MCPsignal_dom"/>
</dbReference>
<dbReference type="PRINTS" id="PR00260">
    <property type="entry name" value="CHEMTRNSDUCR"/>
</dbReference>
<evidence type="ECO:0000313" key="10">
    <source>
        <dbReference type="EMBL" id="EOA05156.1"/>
    </source>
</evidence>
<dbReference type="CDD" id="cd11386">
    <property type="entry name" value="MCP_signal"/>
    <property type="match status" value="1"/>
</dbReference>
<dbReference type="Proteomes" id="UP000006772">
    <property type="component" value="Unassembled WGS sequence"/>
</dbReference>
<accession>A0AAI9IF99</accession>
<dbReference type="CDD" id="cd19411">
    <property type="entry name" value="MCP2201-like_sensor"/>
    <property type="match status" value="1"/>
</dbReference>
<dbReference type="InterPro" id="IPR003660">
    <property type="entry name" value="HAMP_dom"/>
</dbReference>
<dbReference type="Pfam" id="PF12729">
    <property type="entry name" value="4HB_MCP_1"/>
    <property type="match status" value="1"/>
</dbReference>
<name>A0AAI9IF99_9BURK</name>
<evidence type="ECO:0000259" key="9">
    <source>
        <dbReference type="PROSITE" id="PS50885"/>
    </source>
</evidence>
<dbReference type="SMART" id="SM00283">
    <property type="entry name" value="MA"/>
    <property type="match status" value="1"/>
</dbReference>
<feature type="region of interest" description="Disordered" evidence="6">
    <location>
        <begin position="545"/>
        <end position="574"/>
    </location>
</feature>
<dbReference type="CDD" id="cd06225">
    <property type="entry name" value="HAMP"/>
    <property type="match status" value="1"/>
</dbReference>